<evidence type="ECO:0000313" key="4">
    <source>
        <dbReference type="Proteomes" id="UP000664399"/>
    </source>
</evidence>
<protein>
    <submittedName>
        <fullName evidence="3">DUF58 domain-containing protein</fullName>
    </submittedName>
</protein>
<dbReference type="PANTHER" id="PTHR33608:SF6">
    <property type="entry name" value="BLL2464 PROTEIN"/>
    <property type="match status" value="1"/>
</dbReference>
<feature type="region of interest" description="Disordered" evidence="1">
    <location>
        <begin position="23"/>
        <end position="44"/>
    </location>
</feature>
<feature type="domain" description="DUF58" evidence="2">
    <location>
        <begin position="89"/>
        <end position="302"/>
    </location>
</feature>
<organism evidence="3 4">
    <name type="scientific">Acetobacter suratthaniensis</name>
    <dbReference type="NCBI Taxonomy" id="1502841"/>
    <lineage>
        <taxon>Bacteria</taxon>
        <taxon>Pseudomonadati</taxon>
        <taxon>Pseudomonadota</taxon>
        <taxon>Alphaproteobacteria</taxon>
        <taxon>Acetobacterales</taxon>
        <taxon>Acetobacteraceae</taxon>
        <taxon>Acetobacter</taxon>
    </lineage>
</organism>
<evidence type="ECO:0000313" key="3">
    <source>
        <dbReference type="EMBL" id="MBO1327239.1"/>
    </source>
</evidence>
<comment type="caution">
    <text evidence="3">The sequence shown here is derived from an EMBL/GenBank/DDBJ whole genome shotgun (WGS) entry which is preliminary data.</text>
</comment>
<dbReference type="PANTHER" id="PTHR33608">
    <property type="entry name" value="BLL2464 PROTEIN"/>
    <property type="match status" value="1"/>
</dbReference>
<dbReference type="InterPro" id="IPR002881">
    <property type="entry name" value="DUF58"/>
</dbReference>
<keyword evidence="4" id="KW-1185">Reference proteome</keyword>
<sequence>MAGFAQHITPFLPAFLRRAAAHRTGGQATARQPHAGGGAGVPMQPSAASAAALAARMPDLLLRARQTAATLAAGLHPQRRAGWGDNFWQYRPAQPGEPATRIDWRQSARTHHAQVREKEAENAQTVILWCDLSASMDWRSANTLPSKRDSAVTLLLTMAALLLRAGENVQLAGPSGLFPLPIGGPPLERLAMGFSAQAQAEYAGTQEGVSQSPFQRLPIHLPMRAHLLIASDFLGPQEEIQSFLRHLAARPVRAHLLQIRDPAEASLPYAGRVLFTGPENESPVELSETSDVRAAYADLIATREHWLAETAARYGHDLTRHQTDQTALPALLSLHTLMSQSA</sequence>
<reference evidence="3 4" key="1">
    <citation type="submission" date="2021-03" db="EMBL/GenBank/DDBJ databases">
        <title>The complete genome sequence of Acetobacter suratthaniensis TBRC 1719.</title>
        <authorList>
            <person name="Charoenyingcharoen P."/>
            <person name="Yukphan P."/>
        </authorList>
    </citation>
    <scope>NUCLEOTIDE SEQUENCE [LARGE SCALE GENOMIC DNA]</scope>
    <source>
        <strain evidence="3 4">TBRC 1719</strain>
    </source>
</reference>
<accession>A0ABS3LI55</accession>
<evidence type="ECO:0000256" key="1">
    <source>
        <dbReference type="SAM" id="MobiDB-lite"/>
    </source>
</evidence>
<name>A0ABS3LI55_9PROT</name>
<dbReference type="Pfam" id="PF01882">
    <property type="entry name" value="DUF58"/>
    <property type="match status" value="1"/>
</dbReference>
<dbReference type="EMBL" id="JAFVMG010000001">
    <property type="protein sequence ID" value="MBO1327239.1"/>
    <property type="molecule type" value="Genomic_DNA"/>
</dbReference>
<dbReference type="Proteomes" id="UP000664399">
    <property type="component" value="Unassembled WGS sequence"/>
</dbReference>
<proteinExistence type="predicted"/>
<gene>
    <name evidence="3" type="ORF">J2D75_01950</name>
</gene>
<dbReference type="RefSeq" id="WP_207852197.1">
    <property type="nucleotide sequence ID" value="NZ_JAFVMG010000001.1"/>
</dbReference>
<evidence type="ECO:0000259" key="2">
    <source>
        <dbReference type="Pfam" id="PF01882"/>
    </source>
</evidence>